<evidence type="ECO:0000256" key="2">
    <source>
        <dbReference type="ARBA" id="ARBA00023163"/>
    </source>
</evidence>
<feature type="compositionally biased region" description="Acidic residues" evidence="3">
    <location>
        <begin position="210"/>
        <end position="222"/>
    </location>
</feature>
<feature type="compositionally biased region" description="Basic and acidic residues" evidence="3">
    <location>
        <begin position="184"/>
        <end position="196"/>
    </location>
</feature>
<keyword evidence="6" id="KW-1185">Reference proteome</keyword>
<evidence type="ECO:0000256" key="1">
    <source>
        <dbReference type="ARBA" id="ARBA00023015"/>
    </source>
</evidence>
<gene>
    <name evidence="5" type="ORF">HHK36_003939</name>
</gene>
<evidence type="ECO:0000256" key="3">
    <source>
        <dbReference type="SAM" id="MobiDB-lite"/>
    </source>
</evidence>
<organism evidence="5 6">
    <name type="scientific">Tetracentron sinense</name>
    <name type="common">Spur-leaf</name>
    <dbReference type="NCBI Taxonomy" id="13715"/>
    <lineage>
        <taxon>Eukaryota</taxon>
        <taxon>Viridiplantae</taxon>
        <taxon>Streptophyta</taxon>
        <taxon>Embryophyta</taxon>
        <taxon>Tracheophyta</taxon>
        <taxon>Spermatophyta</taxon>
        <taxon>Magnoliopsida</taxon>
        <taxon>Trochodendrales</taxon>
        <taxon>Trochodendraceae</taxon>
        <taxon>Tetracentron</taxon>
    </lineage>
</organism>
<dbReference type="PANTHER" id="PTHR36066">
    <property type="entry name" value="TRANSCRIPTION FACTOR BHLH145"/>
    <property type="match status" value="1"/>
</dbReference>
<dbReference type="PANTHER" id="PTHR36066:SF2">
    <property type="entry name" value="TRANSCRIPTION FACTOR BHLH145"/>
    <property type="match status" value="1"/>
</dbReference>
<dbReference type="SUPFAM" id="SSF47459">
    <property type="entry name" value="HLH, helix-loop-helix DNA-binding domain"/>
    <property type="match status" value="1"/>
</dbReference>
<evidence type="ECO:0000313" key="6">
    <source>
        <dbReference type="Proteomes" id="UP000655225"/>
    </source>
</evidence>
<keyword evidence="2" id="KW-0804">Transcription</keyword>
<feature type="domain" description="BHLH" evidence="4">
    <location>
        <begin position="301"/>
        <end position="350"/>
    </location>
</feature>
<evidence type="ECO:0000259" key="4">
    <source>
        <dbReference type="PROSITE" id="PS50888"/>
    </source>
</evidence>
<dbReference type="Pfam" id="PF23173">
    <property type="entry name" value="bHLH_SAC51"/>
    <property type="match status" value="1"/>
</dbReference>
<feature type="region of interest" description="Disordered" evidence="3">
    <location>
        <begin position="210"/>
        <end position="254"/>
    </location>
</feature>
<dbReference type="PROSITE" id="PS50888">
    <property type="entry name" value="BHLH"/>
    <property type="match status" value="1"/>
</dbReference>
<reference evidence="5 6" key="1">
    <citation type="submission" date="2020-04" db="EMBL/GenBank/DDBJ databases">
        <title>Plant Genome Project.</title>
        <authorList>
            <person name="Zhang R.-G."/>
        </authorList>
    </citation>
    <scope>NUCLEOTIDE SEQUENCE [LARGE SCALE GENOMIC DNA]</scope>
    <source>
        <strain evidence="5">YNK0</strain>
        <tissue evidence="5">Leaf</tissue>
    </source>
</reference>
<proteinExistence type="predicted"/>
<dbReference type="AlphaFoldDB" id="A0A834ZTD3"/>
<evidence type="ECO:0000313" key="5">
    <source>
        <dbReference type="EMBL" id="KAF8411390.1"/>
    </source>
</evidence>
<dbReference type="InterPro" id="IPR011598">
    <property type="entry name" value="bHLH_dom"/>
</dbReference>
<dbReference type="OrthoDB" id="777433at2759"/>
<sequence>MGKDRGFWLHQQHSAWQPPNLNCMTSPLDLGQQNTLPAYAKPYTCMVSANGTLPEFAGSGLPHLMPGYTNEPNWWYYCLPYCRQTLESSPDSVLKEKFSAFPSGYSGKATPNAISGSVQKRFLVLDQSWNQTSLIYSSMIGLPIQHLASGTQKLYSGHRLCEEDLATKRDLVYQSRPVVSDGLDDNRETDEGSEMHEDTEELNALLYSDDESDDCEEGDEETSTGHSPSAITGYEKGDQVDGSTEEVASSNGLTKRRRLLDGGLDTSSFVDTASSVKPNRSWEYEDDAESSCSKGKTHGLGEMGTLSGNKRSRNERIRETVKILQNIIPGGKGKDAVLVLDEAIHYLSSLKLKAKSIGATTL</sequence>
<dbReference type="InterPro" id="IPR037546">
    <property type="entry name" value="SAC51-like"/>
</dbReference>
<accession>A0A834ZTD3</accession>
<keyword evidence="1" id="KW-0805">Transcription regulation</keyword>
<dbReference type="EMBL" id="JABCRI010000002">
    <property type="protein sequence ID" value="KAF8411390.1"/>
    <property type="molecule type" value="Genomic_DNA"/>
</dbReference>
<dbReference type="CDD" id="cd18917">
    <property type="entry name" value="bHLH_AtSAC51_like"/>
    <property type="match status" value="1"/>
</dbReference>
<protein>
    <recommendedName>
        <fullName evidence="4">BHLH domain-containing protein</fullName>
    </recommendedName>
</protein>
<dbReference type="GO" id="GO:0046983">
    <property type="term" value="F:protein dimerization activity"/>
    <property type="evidence" value="ECO:0007669"/>
    <property type="project" value="InterPro"/>
</dbReference>
<feature type="compositionally biased region" description="Polar residues" evidence="3">
    <location>
        <begin position="267"/>
        <end position="278"/>
    </location>
</feature>
<dbReference type="OMA" id="NSVPIYM"/>
<dbReference type="Proteomes" id="UP000655225">
    <property type="component" value="Unassembled WGS sequence"/>
</dbReference>
<feature type="region of interest" description="Disordered" evidence="3">
    <location>
        <begin position="267"/>
        <end position="313"/>
    </location>
</feature>
<feature type="region of interest" description="Disordered" evidence="3">
    <location>
        <begin position="177"/>
        <end position="198"/>
    </location>
</feature>
<dbReference type="InterPro" id="IPR036638">
    <property type="entry name" value="HLH_DNA-bd_sf"/>
</dbReference>
<comment type="caution">
    <text evidence="5">The sequence shown here is derived from an EMBL/GenBank/DDBJ whole genome shotgun (WGS) entry which is preliminary data.</text>
</comment>
<name>A0A834ZTD3_TETSI</name>